<name>D5ACT0_PICSI</name>
<sequence>MNRCDFILHQFLTDENDSGEAPLPSVRVEELIYVLQELARLVLHPSTASIVELPIVVKGVGDKTSNVEHTHLLVLFPSLCELVICREARVRELVQVLLRLVSTELGLGKRHS</sequence>
<evidence type="ECO:0000313" key="1">
    <source>
        <dbReference type="EMBL" id="ADE77349.1"/>
    </source>
</evidence>
<evidence type="ECO:0008006" key="2">
    <source>
        <dbReference type="Google" id="ProtNLM"/>
    </source>
</evidence>
<protein>
    <recommendedName>
        <fullName evidence="2">Mon2 C-terminal domain-containing protein</fullName>
    </recommendedName>
</protein>
<organism evidence="1">
    <name type="scientific">Picea sitchensis</name>
    <name type="common">Sitka spruce</name>
    <name type="synonym">Pinus sitchensis</name>
    <dbReference type="NCBI Taxonomy" id="3332"/>
    <lineage>
        <taxon>Eukaryota</taxon>
        <taxon>Viridiplantae</taxon>
        <taxon>Streptophyta</taxon>
        <taxon>Embryophyta</taxon>
        <taxon>Tracheophyta</taxon>
        <taxon>Spermatophyta</taxon>
        <taxon>Pinopsida</taxon>
        <taxon>Pinidae</taxon>
        <taxon>Conifers I</taxon>
        <taxon>Pinales</taxon>
        <taxon>Pinaceae</taxon>
        <taxon>Picea</taxon>
    </lineage>
</organism>
<proteinExistence type="evidence at transcript level"/>
<dbReference type="AlphaFoldDB" id="D5ACT0"/>
<dbReference type="EMBL" id="BT124071">
    <property type="protein sequence ID" value="ADE77349.1"/>
    <property type="molecule type" value="mRNA"/>
</dbReference>
<reference evidence="1" key="1">
    <citation type="submission" date="2010-04" db="EMBL/GenBank/DDBJ databases">
        <authorList>
            <person name="Reid K.E."/>
            <person name="Liao N."/>
            <person name="Chan S."/>
            <person name="Docking R."/>
            <person name="Taylor G."/>
            <person name="Moore R."/>
            <person name="Mayo M."/>
            <person name="Munro S."/>
            <person name="King J."/>
            <person name="Yanchuk A."/>
            <person name="Holt R."/>
            <person name="Jones S."/>
            <person name="Marra M."/>
            <person name="Ritland C.E."/>
            <person name="Ritland K."/>
            <person name="Bohlmann J."/>
        </authorList>
    </citation>
    <scope>NUCLEOTIDE SEQUENCE</scope>
    <source>
        <tissue evidence="1">Bud</tissue>
    </source>
</reference>
<accession>D5ACT0</accession>